<keyword evidence="1" id="KW-0175">Coiled coil</keyword>
<gene>
    <name evidence="4" type="ORF">OXPF_27950</name>
</gene>
<feature type="coiled-coil region" evidence="1">
    <location>
        <begin position="217"/>
        <end position="244"/>
    </location>
</feature>
<evidence type="ECO:0000313" key="4">
    <source>
        <dbReference type="EMBL" id="KPU43354.1"/>
    </source>
</evidence>
<organism evidence="4 5">
    <name type="scientific">Oxobacter pfennigii</name>
    <dbReference type="NCBI Taxonomy" id="36849"/>
    <lineage>
        <taxon>Bacteria</taxon>
        <taxon>Bacillati</taxon>
        <taxon>Bacillota</taxon>
        <taxon>Clostridia</taxon>
        <taxon>Eubacteriales</taxon>
        <taxon>Clostridiaceae</taxon>
        <taxon>Oxobacter</taxon>
    </lineage>
</organism>
<name>A0A0P8WLN0_9CLOT</name>
<evidence type="ECO:0000256" key="3">
    <source>
        <dbReference type="SAM" id="Phobius"/>
    </source>
</evidence>
<feature type="region of interest" description="Disordered" evidence="2">
    <location>
        <begin position="351"/>
        <end position="471"/>
    </location>
</feature>
<dbReference type="OrthoDB" id="1715639at2"/>
<keyword evidence="5" id="KW-1185">Reference proteome</keyword>
<feature type="transmembrane region" description="Helical" evidence="3">
    <location>
        <begin position="139"/>
        <end position="156"/>
    </location>
</feature>
<reference evidence="4 5" key="1">
    <citation type="submission" date="2015-09" db="EMBL/GenBank/DDBJ databases">
        <title>Genome sequence of Oxobacter pfennigii DSM 3222.</title>
        <authorList>
            <person name="Poehlein A."/>
            <person name="Bengelsdorf F.R."/>
            <person name="Schiel-Bengelsdorf B."/>
            <person name="Duerre P."/>
            <person name="Daniel R."/>
        </authorList>
    </citation>
    <scope>NUCLEOTIDE SEQUENCE [LARGE SCALE GENOMIC DNA]</scope>
    <source>
        <strain evidence="4 5">DSM 3222</strain>
    </source>
</reference>
<evidence type="ECO:0000313" key="5">
    <source>
        <dbReference type="Proteomes" id="UP000050326"/>
    </source>
</evidence>
<feature type="compositionally biased region" description="Basic and acidic residues" evidence="2">
    <location>
        <begin position="351"/>
        <end position="378"/>
    </location>
</feature>
<feature type="transmembrane region" description="Helical" evidence="3">
    <location>
        <begin position="22"/>
        <end position="44"/>
    </location>
</feature>
<dbReference type="RefSeq" id="WP_054875805.1">
    <property type="nucleotide sequence ID" value="NZ_LKET01000039.1"/>
</dbReference>
<sequence>MEWKTVGDELKKLSRKLWAEKLGVNSITSGILGGSAAFITIITSRFMPVLHLKEKLMYIYIAMAAFVTVKTIIDRPSMKEAALCGDRLGFKERFITFLELKGKEHKSHIFEIFLDQLEEDLQNFNLKKTYKIKINSKRTAAFILLIFLSLAAYFMPSASADIASEAENINRDIRSEALKLDEEAKAALEDVKDGEIKKEAMSILDELNSRLNKTYNYEKALGELQKAEEKLKSLEDKAYKNNLRHMSKIFEGTSLQNSSLHVSLLSGNIPEDMMEQNFPISPEDRDKMLENLNNIEEFKESKSIKNEIENKLKSGEIKGKDMASSAKKEIGEEIKLAEELTDSKEKLAAKKNMRDFESREGDKKSDEFSFGERQEGYKYGENSSLNETQEIAKGQGMERRENNDALGSAKTGENSEVKENANEGTIAREDNSVENAGESEVSSVDSRANEEGSMIDKGYSEISGEKGESRTMESTWLKYNEEGIEGVLKAEIPMEKGSLVIDYFQQLKD</sequence>
<evidence type="ECO:0000256" key="2">
    <source>
        <dbReference type="SAM" id="MobiDB-lite"/>
    </source>
</evidence>
<feature type="compositionally biased region" description="Basic and acidic residues" evidence="2">
    <location>
        <begin position="413"/>
        <end position="431"/>
    </location>
</feature>
<comment type="caution">
    <text evidence="4">The sequence shown here is derived from an EMBL/GenBank/DDBJ whole genome shotgun (WGS) entry which is preliminary data.</text>
</comment>
<feature type="transmembrane region" description="Helical" evidence="3">
    <location>
        <begin position="56"/>
        <end position="73"/>
    </location>
</feature>
<keyword evidence="3" id="KW-0812">Transmembrane</keyword>
<feature type="coiled-coil region" evidence="1">
    <location>
        <begin position="163"/>
        <end position="190"/>
    </location>
</feature>
<dbReference type="Proteomes" id="UP000050326">
    <property type="component" value="Unassembled WGS sequence"/>
</dbReference>
<dbReference type="AlphaFoldDB" id="A0A0P8WLN0"/>
<evidence type="ECO:0000256" key="1">
    <source>
        <dbReference type="SAM" id="Coils"/>
    </source>
</evidence>
<accession>A0A0P8WLN0</accession>
<proteinExistence type="predicted"/>
<keyword evidence="3" id="KW-1133">Transmembrane helix</keyword>
<dbReference type="EMBL" id="LKET01000039">
    <property type="protein sequence ID" value="KPU43354.1"/>
    <property type="molecule type" value="Genomic_DNA"/>
</dbReference>
<protein>
    <submittedName>
        <fullName evidence="4">Uncharacterized protein</fullName>
    </submittedName>
</protein>
<keyword evidence="3" id="KW-0472">Membrane</keyword>
<dbReference type="STRING" id="36849.OXPF_27950"/>